<reference evidence="1" key="1">
    <citation type="submission" date="2018-09" db="EMBL/GenBank/DDBJ databases">
        <title>YIM PH21274 draft genome.</title>
        <authorList>
            <person name="Miao C."/>
        </authorList>
    </citation>
    <scope>NUCLEOTIDE SEQUENCE [LARGE SCALE GENOMIC DNA]</scope>
    <source>
        <strain evidence="1">YIM PH 21724</strain>
    </source>
</reference>
<name>A0A3A4KBZ4_9NOCA</name>
<evidence type="ECO:0000313" key="1">
    <source>
        <dbReference type="EMBL" id="RJO69822.1"/>
    </source>
</evidence>
<gene>
    <name evidence="1" type="ORF">D5S18_28395</name>
</gene>
<proteinExistence type="predicted"/>
<evidence type="ECO:0008006" key="3">
    <source>
        <dbReference type="Google" id="ProtNLM"/>
    </source>
</evidence>
<organism evidence="1 2">
    <name type="scientific">Nocardia panacis</name>
    <dbReference type="NCBI Taxonomy" id="2340916"/>
    <lineage>
        <taxon>Bacteria</taxon>
        <taxon>Bacillati</taxon>
        <taxon>Actinomycetota</taxon>
        <taxon>Actinomycetes</taxon>
        <taxon>Mycobacteriales</taxon>
        <taxon>Nocardiaceae</taxon>
        <taxon>Nocardia</taxon>
    </lineage>
</organism>
<dbReference type="Proteomes" id="UP000266677">
    <property type="component" value="Unassembled WGS sequence"/>
</dbReference>
<dbReference type="InterPro" id="IPR036689">
    <property type="entry name" value="ESAT-6-like_sf"/>
</dbReference>
<sequence length="102" mass="11115">MGIRVTTDYGVDLNGLQYQIDATAKLESALAALAEEIDRSVADLHITWIGVGATAHKTAHDSRIRALADMTEALATLRQRLAHAHAAYAKVGPTNHQMWPRI</sequence>
<evidence type="ECO:0000313" key="2">
    <source>
        <dbReference type="Proteomes" id="UP000266677"/>
    </source>
</evidence>
<accession>A0A3A4KBZ4</accession>
<keyword evidence="2" id="KW-1185">Reference proteome</keyword>
<comment type="caution">
    <text evidence="1">The sequence shown here is derived from an EMBL/GenBank/DDBJ whole genome shotgun (WGS) entry which is preliminary data.</text>
</comment>
<dbReference type="Gene3D" id="1.10.287.1060">
    <property type="entry name" value="ESAT-6-like"/>
    <property type="match status" value="1"/>
</dbReference>
<protein>
    <recommendedName>
        <fullName evidence="3">WXG100 family type VII secretion target</fullName>
    </recommendedName>
</protein>
<dbReference type="SUPFAM" id="SSF140453">
    <property type="entry name" value="EsxAB dimer-like"/>
    <property type="match status" value="1"/>
</dbReference>
<dbReference type="EMBL" id="QZFU01000041">
    <property type="protein sequence ID" value="RJO69822.1"/>
    <property type="molecule type" value="Genomic_DNA"/>
</dbReference>
<dbReference type="AlphaFoldDB" id="A0A3A4KBZ4"/>